<comment type="caution">
    <text evidence="1">The sequence shown here is derived from an EMBL/GenBank/DDBJ whole genome shotgun (WGS) entry which is preliminary data.</text>
</comment>
<proteinExistence type="predicted"/>
<sequence>MSAVNFDIGKTTKATWSIIDPRTTVGQAWAPSVQLSIVLNGLIRITAPSPISAHSSFTTAHPFPSANAIKPGPAGSVAYIMPGTLRSSVVIAADMKATSFITGHNTEFPSDEPTILIQLPFVNGLVPEHVILHDGACN</sequence>
<accession>A0AA38RIR5</accession>
<gene>
    <name evidence="1" type="ORF">NKR19_g5849</name>
</gene>
<name>A0AA38RIR5_9PEZI</name>
<keyword evidence="2" id="KW-1185">Reference proteome</keyword>
<organism evidence="1 2">
    <name type="scientific">Coniochaeta hoffmannii</name>
    <dbReference type="NCBI Taxonomy" id="91930"/>
    <lineage>
        <taxon>Eukaryota</taxon>
        <taxon>Fungi</taxon>
        <taxon>Dikarya</taxon>
        <taxon>Ascomycota</taxon>
        <taxon>Pezizomycotina</taxon>
        <taxon>Sordariomycetes</taxon>
        <taxon>Sordariomycetidae</taxon>
        <taxon>Coniochaetales</taxon>
        <taxon>Coniochaetaceae</taxon>
        <taxon>Coniochaeta</taxon>
    </lineage>
</organism>
<reference evidence="1" key="1">
    <citation type="submission" date="2022-07" db="EMBL/GenBank/DDBJ databases">
        <title>Fungi with potential for degradation of polypropylene.</title>
        <authorList>
            <person name="Gostincar C."/>
        </authorList>
    </citation>
    <scope>NUCLEOTIDE SEQUENCE</scope>
    <source>
        <strain evidence="1">EXF-13287</strain>
    </source>
</reference>
<protein>
    <submittedName>
        <fullName evidence="1">Uncharacterized protein</fullName>
    </submittedName>
</protein>
<evidence type="ECO:0000313" key="1">
    <source>
        <dbReference type="EMBL" id="KAJ9148810.1"/>
    </source>
</evidence>
<dbReference type="Proteomes" id="UP001174691">
    <property type="component" value="Unassembled WGS sequence"/>
</dbReference>
<evidence type="ECO:0000313" key="2">
    <source>
        <dbReference type="Proteomes" id="UP001174691"/>
    </source>
</evidence>
<dbReference type="AlphaFoldDB" id="A0AA38RIR5"/>
<dbReference type="EMBL" id="JANBVN010000084">
    <property type="protein sequence ID" value="KAJ9148810.1"/>
    <property type="molecule type" value="Genomic_DNA"/>
</dbReference>